<dbReference type="GO" id="GO:0009029">
    <property type="term" value="F:lipid-A 4'-kinase activity"/>
    <property type="evidence" value="ECO:0007669"/>
    <property type="project" value="UniProtKB-EC"/>
</dbReference>
<sequence>MATNSPSTRISAESVLSAAWQRRGLLAWLLWPLSLLFQLVVGVRRRLYAAGWQASVQLPVPVIVVGNIFIGGTGKTPLTIWLVQALRAAGYVPGVISRGYGAQPDDAESAVKHVTALSLASEVGDEPLLIARRAQCPVAVGRNRAAAAQALLQAHPEVNLILSDDGLQHYRLRRDIEIVLFDARGVGNGWLLPAGPLREPASRRRDFTVVNADAMPASMPEASIRMKLVGEQAERLDDPAQVMLLSALQKSASGVPAVRITAAAGIGNPQRFFTMLSAAGLVFESVALPDHYDFSDNPFAAVQAEIILITEKDAVKCRQIETIKNDPRIWVVPVTAQIDKALAHQIVEKLRGHPTA</sequence>
<dbReference type="InterPro" id="IPR003758">
    <property type="entry name" value="LpxK"/>
</dbReference>
<accession>A0ABW0MBF7</accession>
<proteinExistence type="inferred from homology"/>
<evidence type="ECO:0000256" key="2">
    <source>
        <dbReference type="ARBA" id="ARBA00004870"/>
    </source>
</evidence>
<keyword evidence="14" id="KW-0812">Transmembrane</keyword>
<dbReference type="InterPro" id="IPR027417">
    <property type="entry name" value="P-loop_NTPase"/>
</dbReference>
<evidence type="ECO:0000256" key="14">
    <source>
        <dbReference type="SAM" id="Phobius"/>
    </source>
</evidence>
<reference evidence="16" key="1">
    <citation type="journal article" date="2019" name="Int. J. Syst. Evol. Microbiol.">
        <title>The Global Catalogue of Microorganisms (GCM) 10K type strain sequencing project: providing services to taxonomists for standard genome sequencing and annotation.</title>
        <authorList>
            <consortium name="The Broad Institute Genomics Platform"/>
            <consortium name="The Broad Institute Genome Sequencing Center for Infectious Disease"/>
            <person name="Wu L."/>
            <person name="Ma J."/>
        </authorList>
    </citation>
    <scope>NUCLEOTIDE SEQUENCE [LARGE SCALE GENOMIC DNA]</scope>
    <source>
        <strain evidence="16">JCM 17066</strain>
    </source>
</reference>
<feature type="transmembrane region" description="Helical" evidence="14">
    <location>
        <begin position="25"/>
        <end position="43"/>
    </location>
</feature>
<comment type="catalytic activity">
    <reaction evidence="13">
        <text>a lipid A disaccharide + ATP = a lipid IVA + ADP + H(+)</text>
        <dbReference type="Rhea" id="RHEA:67840"/>
        <dbReference type="ChEBI" id="CHEBI:15378"/>
        <dbReference type="ChEBI" id="CHEBI:30616"/>
        <dbReference type="ChEBI" id="CHEBI:176343"/>
        <dbReference type="ChEBI" id="CHEBI:176425"/>
        <dbReference type="ChEBI" id="CHEBI:456216"/>
        <dbReference type="EC" id="2.7.1.130"/>
    </reaction>
</comment>
<dbReference type="EC" id="2.7.1.130" evidence="3 13"/>
<keyword evidence="10 13" id="KW-0067">ATP-binding</keyword>
<keyword evidence="7 13" id="KW-0808">Transferase</keyword>
<keyword evidence="8 13" id="KW-0547">Nucleotide-binding</keyword>
<evidence type="ECO:0000256" key="12">
    <source>
        <dbReference type="ARBA" id="ARBA00029757"/>
    </source>
</evidence>
<evidence type="ECO:0000313" key="15">
    <source>
        <dbReference type="EMBL" id="MFC5474368.1"/>
    </source>
</evidence>
<evidence type="ECO:0000256" key="8">
    <source>
        <dbReference type="ARBA" id="ARBA00022741"/>
    </source>
</evidence>
<evidence type="ECO:0000256" key="6">
    <source>
        <dbReference type="ARBA" id="ARBA00022556"/>
    </source>
</evidence>
<dbReference type="Pfam" id="PF02606">
    <property type="entry name" value="LpxK"/>
    <property type="match status" value="1"/>
</dbReference>
<comment type="similarity">
    <text evidence="13">Belongs to the LpxK family.</text>
</comment>
<organism evidence="15 16">
    <name type="scientific">Paraherbaspirillum soli</name>
    <dbReference type="NCBI Taxonomy" id="631222"/>
    <lineage>
        <taxon>Bacteria</taxon>
        <taxon>Pseudomonadati</taxon>
        <taxon>Pseudomonadota</taxon>
        <taxon>Betaproteobacteria</taxon>
        <taxon>Burkholderiales</taxon>
        <taxon>Oxalobacteraceae</taxon>
        <taxon>Paraherbaspirillum</taxon>
    </lineage>
</organism>
<evidence type="ECO:0000256" key="10">
    <source>
        <dbReference type="ARBA" id="ARBA00022840"/>
    </source>
</evidence>
<evidence type="ECO:0000256" key="11">
    <source>
        <dbReference type="ARBA" id="ARBA00023098"/>
    </source>
</evidence>
<keyword evidence="16" id="KW-1185">Reference proteome</keyword>
<comment type="pathway">
    <text evidence="2 13">Glycolipid biosynthesis; lipid IV(A) biosynthesis; lipid IV(A) from (3R)-3-hydroxytetradecanoyl-[acyl-carrier-protein] and UDP-N-acetyl-alpha-D-glucosamine: step 6/6.</text>
</comment>
<dbReference type="EMBL" id="JBHSMT010000014">
    <property type="protein sequence ID" value="MFC5474368.1"/>
    <property type="molecule type" value="Genomic_DNA"/>
</dbReference>
<evidence type="ECO:0000256" key="7">
    <source>
        <dbReference type="ARBA" id="ARBA00022679"/>
    </source>
</evidence>
<evidence type="ECO:0000256" key="5">
    <source>
        <dbReference type="ARBA" id="ARBA00022516"/>
    </source>
</evidence>
<evidence type="ECO:0000256" key="4">
    <source>
        <dbReference type="ARBA" id="ARBA00016436"/>
    </source>
</evidence>
<protein>
    <recommendedName>
        <fullName evidence="4 13">Tetraacyldisaccharide 4'-kinase</fullName>
        <ecNumber evidence="3 13">2.7.1.130</ecNumber>
    </recommendedName>
    <alternativeName>
        <fullName evidence="12 13">Lipid A 4'-kinase</fullName>
    </alternativeName>
</protein>
<dbReference type="SUPFAM" id="SSF52540">
    <property type="entry name" value="P-loop containing nucleoside triphosphate hydrolases"/>
    <property type="match status" value="1"/>
</dbReference>
<dbReference type="HAMAP" id="MF_00409">
    <property type="entry name" value="LpxK"/>
    <property type="match status" value="1"/>
</dbReference>
<keyword evidence="14" id="KW-0472">Membrane</keyword>
<evidence type="ECO:0000313" key="16">
    <source>
        <dbReference type="Proteomes" id="UP001596045"/>
    </source>
</evidence>
<keyword evidence="6 13" id="KW-0441">Lipid A biosynthesis</keyword>
<gene>
    <name evidence="13 15" type="primary">lpxK</name>
    <name evidence="15" type="ORF">ACFPM8_10400</name>
</gene>
<dbReference type="RefSeq" id="WP_378997474.1">
    <property type="nucleotide sequence ID" value="NZ_JBHSMT010000014.1"/>
</dbReference>
<keyword evidence="11 13" id="KW-0443">Lipid metabolism</keyword>
<name>A0ABW0MBF7_9BURK</name>
<dbReference type="Proteomes" id="UP001596045">
    <property type="component" value="Unassembled WGS sequence"/>
</dbReference>
<dbReference type="PANTHER" id="PTHR42724:SF1">
    <property type="entry name" value="TETRAACYLDISACCHARIDE 4'-KINASE, MITOCHONDRIAL-RELATED"/>
    <property type="match status" value="1"/>
</dbReference>
<keyword evidence="9 13" id="KW-0418">Kinase</keyword>
<comment type="caution">
    <text evidence="15">The sequence shown here is derived from an EMBL/GenBank/DDBJ whole genome shotgun (WGS) entry which is preliminary data.</text>
</comment>
<feature type="binding site" evidence="13">
    <location>
        <begin position="69"/>
        <end position="76"/>
    </location>
    <ligand>
        <name>ATP</name>
        <dbReference type="ChEBI" id="CHEBI:30616"/>
    </ligand>
</feature>
<dbReference type="PANTHER" id="PTHR42724">
    <property type="entry name" value="TETRAACYLDISACCHARIDE 4'-KINASE"/>
    <property type="match status" value="1"/>
</dbReference>
<evidence type="ECO:0000256" key="3">
    <source>
        <dbReference type="ARBA" id="ARBA00012071"/>
    </source>
</evidence>
<keyword evidence="5 13" id="KW-0444">Lipid biosynthesis</keyword>
<keyword evidence="14" id="KW-1133">Transmembrane helix</keyword>
<dbReference type="NCBIfam" id="TIGR00682">
    <property type="entry name" value="lpxK"/>
    <property type="match status" value="1"/>
</dbReference>
<evidence type="ECO:0000256" key="9">
    <source>
        <dbReference type="ARBA" id="ARBA00022777"/>
    </source>
</evidence>
<evidence type="ECO:0000256" key="13">
    <source>
        <dbReference type="HAMAP-Rule" id="MF_00409"/>
    </source>
</evidence>
<comment type="function">
    <text evidence="1 13">Transfers the gamma-phosphate of ATP to the 4'-position of a tetraacyldisaccharide 1-phosphate intermediate (termed DS-1-P) to form tetraacyldisaccharide 1,4'-bis-phosphate (lipid IVA).</text>
</comment>
<evidence type="ECO:0000256" key="1">
    <source>
        <dbReference type="ARBA" id="ARBA00002274"/>
    </source>
</evidence>